<dbReference type="GO" id="GO:0005886">
    <property type="term" value="C:plasma membrane"/>
    <property type="evidence" value="ECO:0007669"/>
    <property type="project" value="UniProtKB-SubCell"/>
</dbReference>
<dbReference type="PANTHER" id="PTHR24128">
    <property type="entry name" value="HOMEOBOX PROTEIN WARIAI"/>
    <property type="match status" value="1"/>
</dbReference>
<dbReference type="InterPro" id="IPR002110">
    <property type="entry name" value="Ankyrin_rpt"/>
</dbReference>
<proteinExistence type="predicted"/>
<keyword evidence="3" id="KW-1185">Reference proteome</keyword>
<organism evidence="2 3">
    <name type="scientific">Cajanus cajan</name>
    <name type="common">Pigeon pea</name>
    <name type="synonym">Cajanus indicus</name>
    <dbReference type="NCBI Taxonomy" id="3821"/>
    <lineage>
        <taxon>Eukaryota</taxon>
        <taxon>Viridiplantae</taxon>
        <taxon>Streptophyta</taxon>
        <taxon>Embryophyta</taxon>
        <taxon>Tracheophyta</taxon>
        <taxon>Spermatophyta</taxon>
        <taxon>Magnoliopsida</taxon>
        <taxon>eudicotyledons</taxon>
        <taxon>Gunneridae</taxon>
        <taxon>Pentapetalae</taxon>
        <taxon>rosids</taxon>
        <taxon>fabids</taxon>
        <taxon>Fabales</taxon>
        <taxon>Fabaceae</taxon>
        <taxon>Papilionoideae</taxon>
        <taxon>50 kb inversion clade</taxon>
        <taxon>NPAAA clade</taxon>
        <taxon>indigoferoid/millettioid clade</taxon>
        <taxon>Phaseoleae</taxon>
        <taxon>Cajanus</taxon>
    </lineage>
</organism>
<dbReference type="SUPFAM" id="SSF48403">
    <property type="entry name" value="Ankyrin repeat"/>
    <property type="match status" value="1"/>
</dbReference>
<evidence type="ECO:0000256" key="1">
    <source>
        <dbReference type="ARBA" id="ARBA00004413"/>
    </source>
</evidence>
<dbReference type="Gene3D" id="1.25.40.20">
    <property type="entry name" value="Ankyrin repeat-containing domain"/>
    <property type="match status" value="1"/>
</dbReference>
<dbReference type="PANTHER" id="PTHR24128:SF87">
    <property type="entry name" value="ANKYRIN REPEAT FAMILY PROTEIN"/>
    <property type="match status" value="1"/>
</dbReference>
<comment type="subcellular location">
    <subcellularLocation>
        <location evidence="1">Cell membrane</location>
        <topology evidence="1">Peripheral membrane protein</topology>
        <orientation evidence="1">Cytoplasmic side</orientation>
    </subcellularLocation>
</comment>
<dbReference type="Pfam" id="PF13637">
    <property type="entry name" value="Ank_4"/>
    <property type="match status" value="1"/>
</dbReference>
<evidence type="ECO:0000313" key="2">
    <source>
        <dbReference type="EMBL" id="KYP54567.1"/>
    </source>
</evidence>
<dbReference type="Proteomes" id="UP000075243">
    <property type="component" value="Chromosome 11"/>
</dbReference>
<sequence length="83" mass="9332">SFVKTPLHIAASEGHLQFATEIMKLKPAFALKLNPQLEALKFLLGWLKTKTLNLERTILYRKDDDGNTILHIAALNNDTEVTS</sequence>
<feature type="non-terminal residue" evidence="2">
    <location>
        <position position="1"/>
    </location>
</feature>
<reference evidence="2 3" key="1">
    <citation type="journal article" date="2012" name="Nat. Biotechnol.">
        <title>Draft genome sequence of pigeonpea (Cajanus cajan), an orphan legume crop of resource-poor farmers.</title>
        <authorList>
            <person name="Varshney R.K."/>
            <person name="Chen W."/>
            <person name="Li Y."/>
            <person name="Bharti A.K."/>
            <person name="Saxena R.K."/>
            <person name="Schlueter J.A."/>
            <person name="Donoghue M.T."/>
            <person name="Azam S."/>
            <person name="Fan G."/>
            <person name="Whaley A.M."/>
            <person name="Farmer A.D."/>
            <person name="Sheridan J."/>
            <person name="Iwata A."/>
            <person name="Tuteja R."/>
            <person name="Penmetsa R.V."/>
            <person name="Wu W."/>
            <person name="Upadhyaya H.D."/>
            <person name="Yang S.P."/>
            <person name="Shah T."/>
            <person name="Saxena K.B."/>
            <person name="Michael T."/>
            <person name="McCombie W.R."/>
            <person name="Yang B."/>
            <person name="Zhang G."/>
            <person name="Yang H."/>
            <person name="Wang J."/>
            <person name="Spillane C."/>
            <person name="Cook D.R."/>
            <person name="May G.D."/>
            <person name="Xu X."/>
            <person name="Jackson S.A."/>
        </authorList>
    </citation>
    <scope>NUCLEOTIDE SEQUENCE [LARGE SCALE GENOMIC DNA]</scope>
    <source>
        <strain evidence="3">cv. Asha</strain>
    </source>
</reference>
<dbReference type="EMBL" id="CM003613">
    <property type="protein sequence ID" value="KYP54567.1"/>
    <property type="molecule type" value="Genomic_DNA"/>
</dbReference>
<protein>
    <submittedName>
        <fullName evidence="2">Uncharacterized protein</fullName>
    </submittedName>
</protein>
<dbReference type="Pfam" id="PF00023">
    <property type="entry name" value="Ank"/>
    <property type="match status" value="1"/>
</dbReference>
<gene>
    <name evidence="2" type="ORF">KK1_000758</name>
</gene>
<dbReference type="AlphaFoldDB" id="A0A151SIF9"/>
<dbReference type="InterPro" id="IPR036770">
    <property type="entry name" value="Ankyrin_rpt-contain_sf"/>
</dbReference>
<evidence type="ECO:0000313" key="3">
    <source>
        <dbReference type="Proteomes" id="UP000075243"/>
    </source>
</evidence>
<dbReference type="Gramene" id="C.cajan_00738.t">
    <property type="protein sequence ID" value="C.cajan_00738.t"/>
    <property type="gene ID" value="C.cajan_00738"/>
</dbReference>
<accession>A0A151SIF9</accession>
<name>A0A151SIF9_CAJCA</name>